<dbReference type="Pfam" id="PF20151">
    <property type="entry name" value="DUF6533"/>
    <property type="match status" value="1"/>
</dbReference>
<evidence type="ECO:0000313" key="5">
    <source>
        <dbReference type="Proteomes" id="UP000292082"/>
    </source>
</evidence>
<dbReference type="EMBL" id="ML143442">
    <property type="protein sequence ID" value="TBU26692.1"/>
    <property type="molecule type" value="Genomic_DNA"/>
</dbReference>
<feature type="transmembrane region" description="Helical" evidence="1">
    <location>
        <begin position="18"/>
        <end position="38"/>
    </location>
</feature>
<dbReference type="InterPro" id="IPR045340">
    <property type="entry name" value="DUF6533"/>
</dbReference>
<dbReference type="Proteomes" id="UP000292082">
    <property type="component" value="Unassembled WGS sequence"/>
</dbReference>
<dbReference type="OrthoDB" id="2745134at2759"/>
<dbReference type="Proteomes" id="UP000292957">
    <property type="component" value="Unassembled WGS sequence"/>
</dbReference>
<reference evidence="4 5" key="1">
    <citation type="submission" date="2019-01" db="EMBL/GenBank/DDBJ databases">
        <title>Draft genome sequences of three monokaryotic isolates of the white-rot basidiomycete fungus Dichomitus squalens.</title>
        <authorList>
            <consortium name="DOE Joint Genome Institute"/>
            <person name="Lopez S.C."/>
            <person name="Andreopoulos B."/>
            <person name="Pangilinan J."/>
            <person name="Lipzen A."/>
            <person name="Riley R."/>
            <person name="Ahrendt S."/>
            <person name="Ng V."/>
            <person name="Barry K."/>
            <person name="Daum C."/>
            <person name="Grigoriev I.V."/>
            <person name="Hilden K.S."/>
            <person name="Makela M.R."/>
            <person name="de Vries R.P."/>
        </authorList>
    </citation>
    <scope>NUCLEOTIDE SEQUENCE [LARGE SCALE GENOMIC DNA]</scope>
    <source>
        <strain evidence="4 5">CBS 464.89</strain>
        <strain evidence="3">OM18370.1</strain>
    </source>
</reference>
<feature type="domain" description="DUF6533" evidence="2">
    <location>
        <begin position="23"/>
        <end position="65"/>
    </location>
</feature>
<accession>A0A4Q9PDX0</accession>
<keyword evidence="1" id="KW-1133">Transmembrane helix</keyword>
<keyword evidence="5" id="KW-1185">Reference proteome</keyword>
<evidence type="ECO:0000259" key="2">
    <source>
        <dbReference type="Pfam" id="PF20151"/>
    </source>
</evidence>
<dbReference type="EMBL" id="ML145322">
    <property type="protein sequence ID" value="TBU51437.1"/>
    <property type="molecule type" value="Genomic_DNA"/>
</dbReference>
<sequence>MATPNMAHMVAVLETNQIMNFIVVAVATIVVFDYLMTVQQELELFWKRRLNLSSILFLSNRYVAISYYVALLPIRFFPSVTQEYGPSMSQLQ</sequence>
<protein>
    <recommendedName>
        <fullName evidence="2">DUF6533 domain-containing protein</fullName>
    </recommendedName>
</protein>
<name>A0A4Q9PDX0_9APHY</name>
<evidence type="ECO:0000313" key="4">
    <source>
        <dbReference type="EMBL" id="TBU51437.1"/>
    </source>
</evidence>
<keyword evidence="1" id="KW-0472">Membrane</keyword>
<evidence type="ECO:0000313" key="3">
    <source>
        <dbReference type="EMBL" id="TBU26692.1"/>
    </source>
</evidence>
<evidence type="ECO:0000256" key="1">
    <source>
        <dbReference type="SAM" id="Phobius"/>
    </source>
</evidence>
<gene>
    <name evidence="4" type="ORF">BD310DRAFT_834368</name>
    <name evidence="3" type="ORF">BD311DRAFT_789645</name>
</gene>
<proteinExistence type="predicted"/>
<keyword evidence="1" id="KW-0812">Transmembrane</keyword>
<feature type="transmembrane region" description="Helical" evidence="1">
    <location>
        <begin position="50"/>
        <end position="70"/>
    </location>
</feature>
<organism evidence="4 5">
    <name type="scientific">Dichomitus squalens</name>
    <dbReference type="NCBI Taxonomy" id="114155"/>
    <lineage>
        <taxon>Eukaryota</taxon>
        <taxon>Fungi</taxon>
        <taxon>Dikarya</taxon>
        <taxon>Basidiomycota</taxon>
        <taxon>Agaricomycotina</taxon>
        <taxon>Agaricomycetes</taxon>
        <taxon>Polyporales</taxon>
        <taxon>Polyporaceae</taxon>
        <taxon>Dichomitus</taxon>
    </lineage>
</organism>
<dbReference type="AlphaFoldDB" id="A0A4Q9PDX0"/>